<keyword evidence="1 2" id="KW-0238">DNA-binding</keyword>
<dbReference type="PANTHER" id="PTHR43479">
    <property type="entry name" value="ACREF/ENVCD OPERON REPRESSOR-RELATED"/>
    <property type="match status" value="1"/>
</dbReference>
<dbReference type="Gene3D" id="1.10.357.10">
    <property type="entry name" value="Tetracycline Repressor, domain 2"/>
    <property type="match status" value="1"/>
</dbReference>
<dbReference type="STRING" id="1174501.SAMN05216192_10914"/>
<dbReference type="AlphaFoldDB" id="A0A1G8NWB9"/>
<dbReference type="SUPFAM" id="SSF46689">
    <property type="entry name" value="Homeodomain-like"/>
    <property type="match status" value="1"/>
</dbReference>
<dbReference type="InterPro" id="IPR001647">
    <property type="entry name" value="HTH_TetR"/>
</dbReference>
<evidence type="ECO:0000256" key="2">
    <source>
        <dbReference type="PROSITE-ProRule" id="PRU00335"/>
    </source>
</evidence>
<evidence type="ECO:0000313" key="4">
    <source>
        <dbReference type="EMBL" id="SDI84517.1"/>
    </source>
</evidence>
<dbReference type="PANTHER" id="PTHR43479:SF11">
    <property type="entry name" value="ACREF_ENVCD OPERON REPRESSOR-RELATED"/>
    <property type="match status" value="1"/>
</dbReference>
<accession>A0A1G8NWB9</accession>
<sequence>MTETWHNNLKTRNREDLIAAAKELFIRESFLKVNVKEICSLAGISRVTFYKHFQSIDELVFEVQIEILESMTGYVKKAASAGMSGREMLVSMLNAWIEYGIAHPGCIRFILLFDLHYEAYEAGTVLKAQYEAFIGREKEQHFLMHALETGMKDGSLLQDPEPLETAQFIFTSMMALLQKMCMSAGQDAQTGQPEIRIARRFAGILIEHLSADY</sequence>
<proteinExistence type="predicted"/>
<name>A0A1G8NWB9_9BACL</name>
<dbReference type="InterPro" id="IPR050624">
    <property type="entry name" value="HTH-type_Tx_Regulator"/>
</dbReference>
<dbReference type="GO" id="GO:0003677">
    <property type="term" value="F:DNA binding"/>
    <property type="evidence" value="ECO:0007669"/>
    <property type="project" value="UniProtKB-UniRule"/>
</dbReference>
<gene>
    <name evidence="4" type="ORF">SAMN05216192_10914</name>
</gene>
<evidence type="ECO:0000256" key="1">
    <source>
        <dbReference type="ARBA" id="ARBA00023125"/>
    </source>
</evidence>
<dbReference type="EMBL" id="FNDX01000009">
    <property type="protein sequence ID" value="SDI84517.1"/>
    <property type="molecule type" value="Genomic_DNA"/>
</dbReference>
<dbReference type="SUPFAM" id="SSF48498">
    <property type="entry name" value="Tetracyclin repressor-like, C-terminal domain"/>
    <property type="match status" value="1"/>
</dbReference>
<evidence type="ECO:0000313" key="5">
    <source>
        <dbReference type="Proteomes" id="UP000199050"/>
    </source>
</evidence>
<evidence type="ECO:0000259" key="3">
    <source>
        <dbReference type="PROSITE" id="PS50977"/>
    </source>
</evidence>
<reference evidence="5" key="1">
    <citation type="submission" date="2016-10" db="EMBL/GenBank/DDBJ databases">
        <authorList>
            <person name="Varghese N."/>
            <person name="Submissions S."/>
        </authorList>
    </citation>
    <scope>NUCLEOTIDE SEQUENCE [LARGE SCALE GENOMIC DNA]</scope>
    <source>
        <strain evidence="5">CGMCC 1.11012</strain>
    </source>
</reference>
<dbReference type="InterPro" id="IPR036271">
    <property type="entry name" value="Tet_transcr_reg_TetR-rel_C_sf"/>
</dbReference>
<dbReference type="PROSITE" id="PS50977">
    <property type="entry name" value="HTH_TETR_2"/>
    <property type="match status" value="1"/>
</dbReference>
<dbReference type="InterPro" id="IPR009057">
    <property type="entry name" value="Homeodomain-like_sf"/>
</dbReference>
<keyword evidence="5" id="KW-1185">Reference proteome</keyword>
<feature type="DNA-binding region" description="H-T-H motif" evidence="2">
    <location>
        <begin position="34"/>
        <end position="53"/>
    </location>
</feature>
<dbReference type="RefSeq" id="WP_090714002.1">
    <property type="nucleotide sequence ID" value="NZ_CBCSKY010000011.1"/>
</dbReference>
<feature type="domain" description="HTH tetR-type" evidence="3">
    <location>
        <begin position="11"/>
        <end position="71"/>
    </location>
</feature>
<protein>
    <submittedName>
        <fullName evidence="4">Transcriptional regulator, TetR family</fullName>
    </submittedName>
</protein>
<dbReference type="Pfam" id="PF00440">
    <property type="entry name" value="TetR_N"/>
    <property type="match status" value="1"/>
</dbReference>
<organism evidence="4 5">
    <name type="scientific">Paenibacillus typhae</name>
    <dbReference type="NCBI Taxonomy" id="1174501"/>
    <lineage>
        <taxon>Bacteria</taxon>
        <taxon>Bacillati</taxon>
        <taxon>Bacillota</taxon>
        <taxon>Bacilli</taxon>
        <taxon>Bacillales</taxon>
        <taxon>Paenibacillaceae</taxon>
        <taxon>Paenibacillus</taxon>
    </lineage>
</organism>
<dbReference type="Proteomes" id="UP000199050">
    <property type="component" value="Unassembled WGS sequence"/>
</dbReference>
<dbReference type="OrthoDB" id="118249at2"/>
<dbReference type="PRINTS" id="PR00455">
    <property type="entry name" value="HTHTETR"/>
</dbReference>